<sequence>MRSFAFAGLLVGLGVYALPQDGAGCVTVSTEVIVPTSTATYTTTDVLTVHATTADNLGTFTLVTRESSTKTLTTLTTTVTDCTATGIVYKEPHHTVYTTHNKKRALGLSPRQTTGCTTTQTYTTTYGATYTFVAAPGKTSTYTDYTDVSLATVTSTQYGGTAYAIATSTTTTRAVCGTTSTCTNTASSTVTQDARCAPSALTSAYNGFGLEYASNVPASGAFYATTTDDASQCCQLCAKANKCAASIFDPKTKNCTLEFPVDFDTGALNCGEGALVYYGAGPDIPLAPGAGLFVAQLCGNLEFGNAPPDDGT</sequence>
<evidence type="ECO:0000313" key="3">
    <source>
        <dbReference type="EMBL" id="KAK5108028.1"/>
    </source>
</evidence>
<accession>A0AAN7YMZ5</accession>
<gene>
    <name evidence="3" type="ORF">LTR62_008863</name>
</gene>
<keyword evidence="1" id="KW-0732">Signal</keyword>
<proteinExistence type="predicted"/>
<organism evidence="3 4">
    <name type="scientific">Meristemomyces frigidus</name>
    <dbReference type="NCBI Taxonomy" id="1508187"/>
    <lineage>
        <taxon>Eukaryota</taxon>
        <taxon>Fungi</taxon>
        <taxon>Dikarya</taxon>
        <taxon>Ascomycota</taxon>
        <taxon>Pezizomycotina</taxon>
        <taxon>Dothideomycetes</taxon>
        <taxon>Dothideomycetidae</taxon>
        <taxon>Mycosphaerellales</taxon>
        <taxon>Teratosphaeriaceae</taxon>
        <taxon>Meristemomyces</taxon>
    </lineage>
</organism>
<comment type="caution">
    <text evidence="3">The sequence shown here is derived from an EMBL/GenBank/DDBJ whole genome shotgun (WGS) entry which is preliminary data.</text>
</comment>
<dbReference type="EMBL" id="JAVRRL010000098">
    <property type="protein sequence ID" value="KAK5108028.1"/>
    <property type="molecule type" value="Genomic_DNA"/>
</dbReference>
<dbReference type="Pfam" id="PF00024">
    <property type="entry name" value="PAN_1"/>
    <property type="match status" value="1"/>
</dbReference>
<name>A0AAN7YMZ5_9PEZI</name>
<protein>
    <recommendedName>
        <fullName evidence="2">Apple domain-containing protein</fullName>
    </recommendedName>
</protein>
<reference evidence="3" key="1">
    <citation type="submission" date="2023-08" db="EMBL/GenBank/DDBJ databases">
        <title>Black Yeasts Isolated from many extreme environments.</title>
        <authorList>
            <person name="Coleine C."/>
            <person name="Stajich J.E."/>
            <person name="Selbmann L."/>
        </authorList>
    </citation>
    <scope>NUCLEOTIDE SEQUENCE</scope>
    <source>
        <strain evidence="3">CCFEE 5401</strain>
    </source>
</reference>
<dbReference type="InterPro" id="IPR003609">
    <property type="entry name" value="Pan_app"/>
</dbReference>
<evidence type="ECO:0000259" key="2">
    <source>
        <dbReference type="Pfam" id="PF00024"/>
    </source>
</evidence>
<dbReference type="Proteomes" id="UP001310890">
    <property type="component" value="Unassembled WGS sequence"/>
</dbReference>
<feature type="signal peptide" evidence="1">
    <location>
        <begin position="1"/>
        <end position="17"/>
    </location>
</feature>
<evidence type="ECO:0000256" key="1">
    <source>
        <dbReference type="SAM" id="SignalP"/>
    </source>
</evidence>
<feature type="chain" id="PRO_5042875890" description="Apple domain-containing protein" evidence="1">
    <location>
        <begin position="18"/>
        <end position="312"/>
    </location>
</feature>
<dbReference type="AlphaFoldDB" id="A0AAN7YMZ5"/>
<feature type="domain" description="Apple" evidence="2">
    <location>
        <begin position="225"/>
        <end position="257"/>
    </location>
</feature>
<evidence type="ECO:0000313" key="4">
    <source>
        <dbReference type="Proteomes" id="UP001310890"/>
    </source>
</evidence>